<sequence length="678" mass="75501">MQPHDSDADIEAARRVRGRAVDLSLWATPDEAGLPEALRTLYLARKRAVLLYLSGAPSVAIKQSTSLGAKQVYRLIRERCLATHPDGQPYGWRGLIPYLRLRPYERRKAVHVGASGAGAAGALQAVLDLHPDLREAFDTRIRRSWSSGTRLHEINQSRKRHAAWFLDQLRGLGYEARGEWPFNTVSRGYYSIRRYIDRVLNEDPRALAGVTGGPDLVTKLKTGDGADRPVLKFMQRVEMDAHKLDGRFCVSIADEAGGYKEKIVHRLWVIVLLEVVSRAVIGYYFSLRREVSVDDVLRAIKRALGRWPPRPVSYCKTAYLPGAGLLSSAGEEFVGLCWDETSVDGALAETCATVRTLLRDAVGSALLEPKTAFSKRRSKDDRPFIEAFFRRSAGGGLQRLSNTTGANTTQRKGRQPEEIAVTSRFQYEYAEELLDVVIANYNCTGHKGIGYRTPLAYAKFLYEKSNQRFRRVDADAVESYFSVRRRCAVRGGARTGRMPFVEFYYARYTNETLQNRQDLVGSDIWVICHKEDDCRVVRAATLDGLSLGVLRAAPPWNASPHSLSVRTAICKANARGQFDIPAGSDAIAAFMQYVERQPNKRLPVHPAYLEARRILACAENPFIGDAMLEKAMASRTNGGLKHETHRKPARASGGEGAAAARMGTMTSPLPARRMAKSK</sequence>
<accession>A0A1W6Z1E5</accession>
<name>A0A1W6Z1E5_9BORD</name>
<organism evidence="2 3">
    <name type="scientific">Bordetella genomosp. 9</name>
    <dbReference type="NCBI Taxonomy" id="1416803"/>
    <lineage>
        <taxon>Bacteria</taxon>
        <taxon>Pseudomonadati</taxon>
        <taxon>Pseudomonadota</taxon>
        <taxon>Betaproteobacteria</taxon>
        <taxon>Burkholderiales</taxon>
        <taxon>Alcaligenaceae</taxon>
        <taxon>Bordetella</taxon>
    </lineage>
</organism>
<proteinExistence type="predicted"/>
<evidence type="ECO:0000313" key="3">
    <source>
        <dbReference type="Proteomes" id="UP000194139"/>
    </source>
</evidence>
<reference evidence="2 3" key="1">
    <citation type="submission" date="2017-05" db="EMBL/GenBank/DDBJ databases">
        <title>Complete and WGS of Bordetella genogroups.</title>
        <authorList>
            <person name="Spilker T."/>
            <person name="LiPuma J."/>
        </authorList>
    </citation>
    <scope>NUCLEOTIDE SEQUENCE [LARGE SCALE GENOMIC DNA]</scope>
    <source>
        <strain evidence="2 3">AU17164</strain>
    </source>
</reference>
<dbReference type="AlphaFoldDB" id="A0A1W6Z1E5"/>
<evidence type="ECO:0000256" key="1">
    <source>
        <dbReference type="SAM" id="MobiDB-lite"/>
    </source>
</evidence>
<feature type="region of interest" description="Disordered" evidence="1">
    <location>
        <begin position="634"/>
        <end position="678"/>
    </location>
</feature>
<dbReference type="RefSeq" id="WP_086072382.1">
    <property type="nucleotide sequence ID" value="NZ_CP021109.1"/>
</dbReference>
<gene>
    <name evidence="2" type="ORF">CAL13_10870</name>
</gene>
<dbReference type="GO" id="GO:0003676">
    <property type="term" value="F:nucleic acid binding"/>
    <property type="evidence" value="ECO:0007669"/>
    <property type="project" value="InterPro"/>
</dbReference>
<dbReference type="EMBL" id="CP021109">
    <property type="protein sequence ID" value="ARP86653.1"/>
    <property type="molecule type" value="Genomic_DNA"/>
</dbReference>
<keyword evidence="3" id="KW-1185">Reference proteome</keyword>
<feature type="compositionally biased region" description="Low complexity" evidence="1">
    <location>
        <begin position="657"/>
        <end position="667"/>
    </location>
</feature>
<dbReference type="Proteomes" id="UP000194139">
    <property type="component" value="Chromosome"/>
</dbReference>
<dbReference type="InterPro" id="IPR036397">
    <property type="entry name" value="RNaseH_sf"/>
</dbReference>
<evidence type="ECO:0000313" key="2">
    <source>
        <dbReference type="EMBL" id="ARP86653.1"/>
    </source>
</evidence>
<protein>
    <recommendedName>
        <fullName evidence="4">Integrase catalytic domain-containing protein</fullName>
    </recommendedName>
</protein>
<dbReference type="Gene3D" id="3.30.420.10">
    <property type="entry name" value="Ribonuclease H-like superfamily/Ribonuclease H"/>
    <property type="match status" value="1"/>
</dbReference>
<evidence type="ECO:0008006" key="4">
    <source>
        <dbReference type="Google" id="ProtNLM"/>
    </source>
</evidence>